<dbReference type="NCBIfam" id="NF002138">
    <property type="entry name" value="PRK00977.1-2"/>
    <property type="match status" value="1"/>
</dbReference>
<dbReference type="GO" id="GO:0005829">
    <property type="term" value="C:cytosol"/>
    <property type="evidence" value="ECO:0007669"/>
    <property type="project" value="TreeGrafter"/>
</dbReference>
<comment type="similarity">
    <text evidence="1 6">Belongs to the XseB family.</text>
</comment>
<keyword evidence="2 6" id="KW-0963">Cytoplasm</keyword>
<dbReference type="AlphaFoldDB" id="A0A1T4XGE6"/>
<dbReference type="HAMAP" id="MF_00337">
    <property type="entry name" value="Exonuc_7_S"/>
    <property type="match status" value="1"/>
</dbReference>
<keyword evidence="5 6" id="KW-0269">Exonuclease</keyword>
<dbReference type="GO" id="GO:0009318">
    <property type="term" value="C:exodeoxyribonuclease VII complex"/>
    <property type="evidence" value="ECO:0007669"/>
    <property type="project" value="UniProtKB-UniRule"/>
</dbReference>
<evidence type="ECO:0000313" key="8">
    <source>
        <dbReference type="Proteomes" id="UP000190042"/>
    </source>
</evidence>
<sequence>MAEEKEMQFEQAMHQLEEIVQKLEAGEAPLEDTITLYKQGMELSAYCQKKLQNAEKQLIRMIDQDGKEAPFDPTEGESNE</sequence>
<dbReference type="NCBIfam" id="TIGR01280">
    <property type="entry name" value="xseB"/>
    <property type="match status" value="1"/>
</dbReference>
<dbReference type="PANTHER" id="PTHR34137">
    <property type="entry name" value="EXODEOXYRIBONUCLEASE 7 SMALL SUBUNIT"/>
    <property type="match status" value="1"/>
</dbReference>
<evidence type="ECO:0000256" key="2">
    <source>
        <dbReference type="ARBA" id="ARBA00022490"/>
    </source>
</evidence>
<organism evidence="7 8">
    <name type="scientific">Sporosarcina newyorkensis</name>
    <dbReference type="NCBI Taxonomy" id="759851"/>
    <lineage>
        <taxon>Bacteria</taxon>
        <taxon>Bacillati</taxon>
        <taxon>Bacillota</taxon>
        <taxon>Bacilli</taxon>
        <taxon>Bacillales</taxon>
        <taxon>Caryophanaceae</taxon>
        <taxon>Sporosarcina</taxon>
    </lineage>
</organism>
<dbReference type="Pfam" id="PF02609">
    <property type="entry name" value="Exonuc_VII_S"/>
    <property type="match status" value="1"/>
</dbReference>
<dbReference type="InterPro" id="IPR037004">
    <property type="entry name" value="Exonuc_VII_ssu_sf"/>
</dbReference>
<dbReference type="GO" id="GO:0008855">
    <property type="term" value="F:exodeoxyribonuclease VII activity"/>
    <property type="evidence" value="ECO:0007669"/>
    <property type="project" value="UniProtKB-UniRule"/>
</dbReference>
<dbReference type="RefSeq" id="WP_009496786.1">
    <property type="nucleotide sequence ID" value="NZ_FUYJ01000001.1"/>
</dbReference>
<dbReference type="Proteomes" id="UP000190042">
    <property type="component" value="Unassembled WGS sequence"/>
</dbReference>
<reference evidence="8" key="1">
    <citation type="submission" date="2017-02" db="EMBL/GenBank/DDBJ databases">
        <authorList>
            <person name="Varghese N."/>
            <person name="Submissions S."/>
        </authorList>
    </citation>
    <scope>NUCLEOTIDE SEQUENCE [LARGE SCALE GENOMIC DNA]</scope>
    <source>
        <strain evidence="8">DSM 23966</strain>
    </source>
</reference>
<evidence type="ECO:0000313" key="7">
    <source>
        <dbReference type="EMBL" id="SKA88624.1"/>
    </source>
</evidence>
<evidence type="ECO:0000256" key="1">
    <source>
        <dbReference type="ARBA" id="ARBA00009998"/>
    </source>
</evidence>
<gene>
    <name evidence="6" type="primary">xseB</name>
    <name evidence="7" type="ORF">SAMN04244570_0714</name>
</gene>
<evidence type="ECO:0000256" key="5">
    <source>
        <dbReference type="ARBA" id="ARBA00022839"/>
    </source>
</evidence>
<comment type="function">
    <text evidence="6">Bidirectionally degrades single-stranded DNA into large acid-insoluble oligonucleotides, which are then degraded further into small acid-soluble oligonucleotides.</text>
</comment>
<dbReference type="InterPro" id="IPR003761">
    <property type="entry name" value="Exonuc_VII_S"/>
</dbReference>
<evidence type="ECO:0000256" key="3">
    <source>
        <dbReference type="ARBA" id="ARBA00022722"/>
    </source>
</evidence>
<proteinExistence type="inferred from homology"/>
<keyword evidence="3 6" id="KW-0540">Nuclease</keyword>
<comment type="subunit">
    <text evidence="6">Heterooligomer composed of large and small subunits.</text>
</comment>
<dbReference type="SUPFAM" id="SSF116842">
    <property type="entry name" value="XseB-like"/>
    <property type="match status" value="1"/>
</dbReference>
<dbReference type="EMBL" id="FUYJ01000001">
    <property type="protein sequence ID" value="SKA88624.1"/>
    <property type="molecule type" value="Genomic_DNA"/>
</dbReference>
<keyword evidence="8" id="KW-1185">Reference proteome</keyword>
<keyword evidence="4 6" id="KW-0378">Hydrolase</keyword>
<evidence type="ECO:0000256" key="6">
    <source>
        <dbReference type="HAMAP-Rule" id="MF_00337"/>
    </source>
</evidence>
<comment type="subcellular location">
    <subcellularLocation>
        <location evidence="6">Cytoplasm</location>
    </subcellularLocation>
</comment>
<dbReference type="PANTHER" id="PTHR34137:SF1">
    <property type="entry name" value="EXODEOXYRIBONUCLEASE 7 SMALL SUBUNIT"/>
    <property type="match status" value="1"/>
</dbReference>
<dbReference type="EC" id="3.1.11.6" evidence="6"/>
<evidence type="ECO:0000256" key="4">
    <source>
        <dbReference type="ARBA" id="ARBA00022801"/>
    </source>
</evidence>
<dbReference type="PIRSF" id="PIRSF006488">
    <property type="entry name" value="Exonuc_VII_S"/>
    <property type="match status" value="1"/>
</dbReference>
<name>A0A1T4XGE6_9BACL</name>
<dbReference type="GO" id="GO:0006308">
    <property type="term" value="P:DNA catabolic process"/>
    <property type="evidence" value="ECO:0007669"/>
    <property type="project" value="UniProtKB-UniRule"/>
</dbReference>
<protein>
    <recommendedName>
        <fullName evidence="6">Exodeoxyribonuclease 7 small subunit</fullName>
        <ecNumber evidence="6">3.1.11.6</ecNumber>
    </recommendedName>
    <alternativeName>
        <fullName evidence="6">Exodeoxyribonuclease VII small subunit</fullName>
        <shortName evidence="6">Exonuclease VII small subunit</shortName>
    </alternativeName>
</protein>
<comment type="catalytic activity">
    <reaction evidence="6">
        <text>Exonucleolytic cleavage in either 5'- to 3'- or 3'- to 5'-direction to yield nucleoside 5'-phosphates.</text>
        <dbReference type="EC" id="3.1.11.6"/>
    </reaction>
</comment>
<accession>A0A1T4XGE6</accession>
<dbReference type="Gene3D" id="1.10.287.1040">
    <property type="entry name" value="Exonuclease VII, small subunit"/>
    <property type="match status" value="1"/>
</dbReference>